<dbReference type="SUPFAM" id="SSF81321">
    <property type="entry name" value="Family A G protein-coupled receptor-like"/>
    <property type="match status" value="1"/>
</dbReference>
<dbReference type="Gene3D" id="1.20.1070.10">
    <property type="entry name" value="Rhodopsin 7-helix transmembrane proteins"/>
    <property type="match status" value="1"/>
</dbReference>
<reference evidence="2" key="1">
    <citation type="submission" date="2022-11" db="UniProtKB">
        <authorList>
            <consortium name="WormBaseParasite"/>
        </authorList>
    </citation>
    <scope>IDENTIFICATION</scope>
</reference>
<proteinExistence type="predicted"/>
<accession>A0A914NYG8</accession>
<sequence length="101" mass="11514">MVLIGIDRLFAVKLPICFILALIGQPFIKYATCFSIQILSNITGNGAQITMVLIGIDRLFAVKLPIWYKFVLKINISIFRQSLTFLTFLQFDQNLIFLGKK</sequence>
<evidence type="ECO:0000313" key="1">
    <source>
        <dbReference type="Proteomes" id="UP000887563"/>
    </source>
</evidence>
<dbReference type="Proteomes" id="UP000887563">
    <property type="component" value="Unplaced"/>
</dbReference>
<evidence type="ECO:0000313" key="2">
    <source>
        <dbReference type="WBParaSite" id="Minc3s11979g45276"/>
    </source>
</evidence>
<dbReference type="AlphaFoldDB" id="A0A914NYG8"/>
<dbReference type="WBParaSite" id="Minc3s11979g45276">
    <property type="protein sequence ID" value="Minc3s11979g45276"/>
    <property type="gene ID" value="Minc3s11979g45276"/>
</dbReference>
<organism evidence="1 2">
    <name type="scientific">Meloidogyne incognita</name>
    <name type="common">Southern root-knot nematode worm</name>
    <name type="synonym">Oxyuris incognita</name>
    <dbReference type="NCBI Taxonomy" id="6306"/>
    <lineage>
        <taxon>Eukaryota</taxon>
        <taxon>Metazoa</taxon>
        <taxon>Ecdysozoa</taxon>
        <taxon>Nematoda</taxon>
        <taxon>Chromadorea</taxon>
        <taxon>Rhabditida</taxon>
        <taxon>Tylenchina</taxon>
        <taxon>Tylenchomorpha</taxon>
        <taxon>Tylenchoidea</taxon>
        <taxon>Meloidogynidae</taxon>
        <taxon>Meloidogyninae</taxon>
        <taxon>Meloidogyne</taxon>
        <taxon>Meloidogyne incognita group</taxon>
    </lineage>
</organism>
<name>A0A914NYG8_MELIC</name>
<keyword evidence="1" id="KW-1185">Reference proteome</keyword>
<dbReference type="Pfam" id="PF10320">
    <property type="entry name" value="7TM_GPCR_Srsx"/>
    <property type="match status" value="1"/>
</dbReference>
<protein>
    <submittedName>
        <fullName evidence="2">Uncharacterized protein</fullName>
    </submittedName>
</protein>
<dbReference type="InterPro" id="IPR019424">
    <property type="entry name" value="7TM_GPCR_Srsx"/>
</dbReference>